<name>A0A2P1PP47_9GAMM</name>
<dbReference type="InterPro" id="IPR008271">
    <property type="entry name" value="Ser/Thr_kinase_AS"/>
</dbReference>
<dbReference type="InterPro" id="IPR000719">
    <property type="entry name" value="Prot_kinase_dom"/>
</dbReference>
<feature type="domain" description="Protein kinase" evidence="12">
    <location>
        <begin position="7"/>
        <end position="263"/>
    </location>
</feature>
<feature type="binding site" evidence="8">
    <location>
        <position position="36"/>
    </location>
    <ligand>
        <name>ATP</name>
        <dbReference type="ChEBI" id="CHEBI:30616"/>
    </ligand>
</feature>
<feature type="transmembrane region" description="Helical" evidence="11">
    <location>
        <begin position="345"/>
        <end position="364"/>
    </location>
</feature>
<dbReference type="OrthoDB" id="5935824at2"/>
<evidence type="ECO:0000256" key="5">
    <source>
        <dbReference type="ARBA" id="ARBA00022777"/>
    </source>
</evidence>
<dbReference type="EC" id="2.7.11.1" evidence="1"/>
<keyword evidence="14" id="KW-1185">Reference proteome</keyword>
<dbReference type="PANTHER" id="PTHR43289:SF6">
    <property type="entry name" value="SERINE_THREONINE-PROTEIN KINASE NEKL-3"/>
    <property type="match status" value="1"/>
</dbReference>
<keyword evidence="4 8" id="KW-0547">Nucleotide-binding</keyword>
<evidence type="ECO:0000256" key="10">
    <source>
        <dbReference type="SAM" id="MobiDB-lite"/>
    </source>
</evidence>
<keyword evidence="11" id="KW-1133">Transmembrane helix</keyword>
<feature type="repeat" description="TPR" evidence="7">
    <location>
        <begin position="788"/>
        <end position="821"/>
    </location>
</feature>
<evidence type="ECO:0000313" key="14">
    <source>
        <dbReference type="Proteomes" id="UP000241074"/>
    </source>
</evidence>
<evidence type="ECO:0000256" key="11">
    <source>
        <dbReference type="SAM" id="Phobius"/>
    </source>
</evidence>
<dbReference type="GO" id="GO:0004674">
    <property type="term" value="F:protein serine/threonine kinase activity"/>
    <property type="evidence" value="ECO:0007669"/>
    <property type="project" value="UniProtKB-KW"/>
</dbReference>
<organism evidence="13 14">
    <name type="scientific">Ahniella affigens</name>
    <dbReference type="NCBI Taxonomy" id="2021234"/>
    <lineage>
        <taxon>Bacteria</taxon>
        <taxon>Pseudomonadati</taxon>
        <taxon>Pseudomonadota</taxon>
        <taxon>Gammaproteobacteria</taxon>
        <taxon>Lysobacterales</taxon>
        <taxon>Rhodanobacteraceae</taxon>
        <taxon>Ahniella</taxon>
    </lineage>
</organism>
<keyword evidence="9" id="KW-0175">Coiled coil</keyword>
<keyword evidence="6 8" id="KW-0067">ATP-binding</keyword>
<keyword evidence="2" id="KW-0723">Serine/threonine-protein kinase</keyword>
<dbReference type="Proteomes" id="UP000241074">
    <property type="component" value="Chromosome"/>
</dbReference>
<dbReference type="PROSITE" id="PS00108">
    <property type="entry name" value="PROTEIN_KINASE_ST"/>
    <property type="match status" value="1"/>
</dbReference>
<evidence type="ECO:0000256" key="7">
    <source>
        <dbReference type="PROSITE-ProRule" id="PRU00339"/>
    </source>
</evidence>
<reference evidence="13 14" key="1">
    <citation type="submission" date="2018-03" db="EMBL/GenBank/DDBJ databases">
        <title>Ahniella affigens gen. nov., sp. nov., a gammaproteobacterium isolated from sandy soil near a stream.</title>
        <authorList>
            <person name="Ko Y."/>
            <person name="Kim J.-H."/>
        </authorList>
    </citation>
    <scope>NUCLEOTIDE SEQUENCE [LARGE SCALE GENOMIC DNA]</scope>
    <source>
        <strain evidence="13 14">D13</strain>
    </source>
</reference>
<dbReference type="InterPro" id="IPR011990">
    <property type="entry name" value="TPR-like_helical_dom_sf"/>
</dbReference>
<dbReference type="PROSITE" id="PS50011">
    <property type="entry name" value="PROTEIN_KINASE_DOM"/>
    <property type="match status" value="1"/>
</dbReference>
<keyword evidence="11" id="KW-0472">Membrane</keyword>
<dbReference type="InterPro" id="IPR011009">
    <property type="entry name" value="Kinase-like_dom_sf"/>
</dbReference>
<evidence type="ECO:0000256" key="3">
    <source>
        <dbReference type="ARBA" id="ARBA00022679"/>
    </source>
</evidence>
<dbReference type="KEGG" id="xba:C7S18_05050"/>
<dbReference type="Gene3D" id="1.10.510.10">
    <property type="entry name" value="Transferase(Phosphotransferase) domain 1"/>
    <property type="match status" value="1"/>
</dbReference>
<dbReference type="RefSeq" id="WP_106890535.1">
    <property type="nucleotide sequence ID" value="NZ_CP027860.1"/>
</dbReference>
<dbReference type="GO" id="GO:0005524">
    <property type="term" value="F:ATP binding"/>
    <property type="evidence" value="ECO:0007669"/>
    <property type="project" value="UniProtKB-UniRule"/>
</dbReference>
<evidence type="ECO:0000256" key="2">
    <source>
        <dbReference type="ARBA" id="ARBA00022527"/>
    </source>
</evidence>
<evidence type="ECO:0000256" key="9">
    <source>
        <dbReference type="SAM" id="Coils"/>
    </source>
</evidence>
<dbReference type="Gene3D" id="3.30.200.20">
    <property type="entry name" value="Phosphorylase Kinase, domain 1"/>
    <property type="match status" value="1"/>
</dbReference>
<dbReference type="AlphaFoldDB" id="A0A2P1PP47"/>
<accession>A0A2P1PP47</accession>
<dbReference type="SUPFAM" id="SSF48452">
    <property type="entry name" value="TPR-like"/>
    <property type="match status" value="1"/>
</dbReference>
<sequence length="834" mass="91222">MIEIPGYRVIKQLGRGGMATVYLALQESVDREVALKVMSPALMVDPNFGERFLREARIAAKLHHRHVVGVHDVGKHNDIHYIAMEYLPGGSLRIEDKKPLEATFVLRIVREIATALGYAHSKGFVHRDVKPDNILLADDGSAALTDFGIARASDSATRMTRTGSVIGTPYYMSPEQARGRPLDGRADLYSLGVVLYEMLTGGVPYLADDPLAIGIMHITEPVPRLPPILQPLQGLLDRMMAKLPEERFQSGEEIAEIIREIELDIAEGQFPQIAVPSDNYRRKVLAEHSRTQRLQGAVATPAPDNRNMRSEPSLGRVDEVMTADRRSRGQQPVARAVPDRGGRPLWPLVLVVGVVLLGIVAILFREPLGALLSPGDVAENLAKADAAILANRLYEGEDNALSLFQRVVAVDPDNSKAKEGIRNVATAMLQRANDRISAGDFIVARKLLVQAKELLGGGVEIEQLESHLNEKEAAAQNIEQLMVRAQAALVEKRLTGVDGALDLFSRISEADAANMDAVKGMKEALNAVANEAEAAIEQKDYSKASQLADEIVRFSPNYASLADLRARISNGQSDVFESLESDLRQAEQLIAERAFYQPANNNALSLLRSVLTRDPGNLRAKNDIAKIATELLKDARAFLDKGDVDGAKRLMQKAEELGATGTELKKLKSDLRESVERIEIQSKQKVLTISEMQDIDRLLADAERLTNSGNLIEPVAENANDKLRRVLAIDRNNAKAKAALAALPAKAKVLFEQALAGERLNAAYSYLDTVLYLASSDPTGPDMRTRLAVAYVEQARTKMAEGQREAARAAYERAKNLEPDVPGMAELATQFAGQ</sequence>
<dbReference type="CDD" id="cd14014">
    <property type="entry name" value="STKc_PknB_like"/>
    <property type="match status" value="1"/>
</dbReference>
<dbReference type="SMART" id="SM00220">
    <property type="entry name" value="S_TKc"/>
    <property type="match status" value="1"/>
</dbReference>
<feature type="region of interest" description="Disordered" evidence="10">
    <location>
        <begin position="292"/>
        <end position="312"/>
    </location>
</feature>
<reference evidence="13 14" key="2">
    <citation type="submission" date="2018-03" db="EMBL/GenBank/DDBJ databases">
        <authorList>
            <person name="Keele B.F."/>
        </authorList>
    </citation>
    <scope>NUCLEOTIDE SEQUENCE [LARGE SCALE GENOMIC DNA]</scope>
    <source>
        <strain evidence="13 14">D13</strain>
    </source>
</reference>
<evidence type="ECO:0000256" key="1">
    <source>
        <dbReference type="ARBA" id="ARBA00012513"/>
    </source>
</evidence>
<evidence type="ECO:0000256" key="4">
    <source>
        <dbReference type="ARBA" id="ARBA00022741"/>
    </source>
</evidence>
<dbReference type="InterPro" id="IPR019734">
    <property type="entry name" value="TPR_rpt"/>
</dbReference>
<evidence type="ECO:0000256" key="8">
    <source>
        <dbReference type="PROSITE-ProRule" id="PRU10141"/>
    </source>
</evidence>
<dbReference type="Gene3D" id="1.25.40.10">
    <property type="entry name" value="Tetratricopeptide repeat domain"/>
    <property type="match status" value="2"/>
</dbReference>
<keyword evidence="11" id="KW-0812">Transmembrane</keyword>
<keyword evidence="3" id="KW-0808">Transferase</keyword>
<dbReference type="EMBL" id="CP027860">
    <property type="protein sequence ID" value="AVP96607.1"/>
    <property type="molecule type" value="Genomic_DNA"/>
</dbReference>
<evidence type="ECO:0000259" key="12">
    <source>
        <dbReference type="PROSITE" id="PS50011"/>
    </source>
</evidence>
<dbReference type="Pfam" id="PF00069">
    <property type="entry name" value="Pkinase"/>
    <property type="match status" value="1"/>
</dbReference>
<dbReference type="SUPFAM" id="SSF56112">
    <property type="entry name" value="Protein kinase-like (PK-like)"/>
    <property type="match status" value="1"/>
</dbReference>
<gene>
    <name evidence="13" type="ORF">C7S18_05050</name>
</gene>
<dbReference type="PROSITE" id="PS50005">
    <property type="entry name" value="TPR"/>
    <property type="match status" value="1"/>
</dbReference>
<keyword evidence="7" id="KW-0802">TPR repeat</keyword>
<dbReference type="PANTHER" id="PTHR43289">
    <property type="entry name" value="MITOGEN-ACTIVATED PROTEIN KINASE KINASE KINASE 20-RELATED"/>
    <property type="match status" value="1"/>
</dbReference>
<dbReference type="PROSITE" id="PS00107">
    <property type="entry name" value="PROTEIN_KINASE_ATP"/>
    <property type="match status" value="1"/>
</dbReference>
<keyword evidence="5" id="KW-0418">Kinase</keyword>
<dbReference type="InterPro" id="IPR017441">
    <property type="entry name" value="Protein_kinase_ATP_BS"/>
</dbReference>
<proteinExistence type="predicted"/>
<evidence type="ECO:0000256" key="6">
    <source>
        <dbReference type="ARBA" id="ARBA00022840"/>
    </source>
</evidence>
<feature type="coiled-coil region" evidence="9">
    <location>
        <begin position="461"/>
        <end position="491"/>
    </location>
</feature>
<dbReference type="FunFam" id="1.10.510.10:FF:000021">
    <property type="entry name" value="Serine/threonine protein kinase"/>
    <property type="match status" value="1"/>
</dbReference>
<protein>
    <recommendedName>
        <fullName evidence="1">non-specific serine/threonine protein kinase</fullName>
        <ecNumber evidence="1">2.7.11.1</ecNumber>
    </recommendedName>
</protein>
<evidence type="ECO:0000313" key="13">
    <source>
        <dbReference type="EMBL" id="AVP96607.1"/>
    </source>
</evidence>